<dbReference type="RefSeq" id="WP_062638821.1">
    <property type="nucleotide sequence ID" value="NZ_FCOG02000041.1"/>
</dbReference>
<name>A0A7Z7IE13_9BURK</name>
<comment type="caution">
    <text evidence="3">The sequence shown here is derived from an EMBL/GenBank/DDBJ whole genome shotgun (WGS) entry which is preliminary data.</text>
</comment>
<proteinExistence type="predicted"/>
<evidence type="ECO:0000259" key="2">
    <source>
        <dbReference type="Pfam" id="PF14067"/>
    </source>
</evidence>
<sequence>MSAPLRWHRALKNTAAGVLLLLCLAACGTWTAPASVDDAPLRKRAVSATKQDVQVSAAVLSSEDSKRMFGADVNKNNMQPLWIEVQNRTSQPLWLLHSGTDPDYFSPLEVAWSLHTLLGFTTNARIDNHFNKLGFRNPIPPGETRVGIVFTNPDRDPKLVNIDLFGSKTLVPFSLFVSVPDDVPDSRFALTLFQYRDTEIADYHDLASLRAALERLPCCATDQHATTGADPFNIVAIGSLGDIGAALVRRSYRRNLRESDLDQWAFGRRPDVVLRKEAQAGTPATSIRAWLTPLRFNGEFVYVAQVGRPVGGRFARSGTTGDVLYGDVDEARNFLVQDMMYSGGLEKLGFLNGVGPAPQAHPRTTLNGAFYHTDGLRAVMFFATRPLSFTNVEILDWVPYLDPRSAARKENSDAGK</sequence>
<evidence type="ECO:0000256" key="1">
    <source>
        <dbReference type="SAM" id="SignalP"/>
    </source>
</evidence>
<organism evidence="3 4">
    <name type="scientific">Caballeronia arationis</name>
    <dbReference type="NCBI Taxonomy" id="1777142"/>
    <lineage>
        <taxon>Bacteria</taxon>
        <taxon>Pseudomonadati</taxon>
        <taxon>Pseudomonadota</taxon>
        <taxon>Betaproteobacteria</taxon>
        <taxon>Burkholderiales</taxon>
        <taxon>Burkholderiaceae</taxon>
        <taxon>Caballeronia</taxon>
    </lineage>
</organism>
<reference evidence="3 4" key="1">
    <citation type="submission" date="2017-09" db="EMBL/GenBank/DDBJ databases">
        <authorList>
            <person name="Varghese N."/>
            <person name="Submissions S."/>
        </authorList>
    </citation>
    <scope>NUCLEOTIDE SEQUENCE [LARGE SCALE GENOMIC DNA]</scope>
    <source>
        <strain evidence="3 4">OK806</strain>
    </source>
</reference>
<dbReference type="OrthoDB" id="3725455at2"/>
<dbReference type="Proteomes" id="UP000219522">
    <property type="component" value="Unassembled WGS sequence"/>
</dbReference>
<evidence type="ECO:0000313" key="4">
    <source>
        <dbReference type="Proteomes" id="UP000219522"/>
    </source>
</evidence>
<protein>
    <submittedName>
        <fullName evidence="3">LssY C-terminus</fullName>
    </submittedName>
</protein>
<dbReference type="AlphaFoldDB" id="A0A7Z7IE13"/>
<dbReference type="Pfam" id="PF14067">
    <property type="entry name" value="LssY_C"/>
    <property type="match status" value="1"/>
</dbReference>
<keyword evidence="4" id="KW-1185">Reference proteome</keyword>
<feature type="chain" id="PRO_5030664728" evidence="1">
    <location>
        <begin position="35"/>
        <end position="416"/>
    </location>
</feature>
<dbReference type="InterPro" id="IPR025902">
    <property type="entry name" value="LssY-like-C_dom"/>
</dbReference>
<feature type="domain" description="LssY-like C-terminal" evidence="2">
    <location>
        <begin position="262"/>
        <end position="375"/>
    </location>
</feature>
<feature type="signal peptide" evidence="1">
    <location>
        <begin position="1"/>
        <end position="34"/>
    </location>
</feature>
<accession>A0A7Z7IE13</accession>
<dbReference type="EMBL" id="OCSU01000003">
    <property type="protein sequence ID" value="SOE88864.1"/>
    <property type="molecule type" value="Genomic_DNA"/>
</dbReference>
<keyword evidence="1" id="KW-0732">Signal</keyword>
<evidence type="ECO:0000313" key="3">
    <source>
        <dbReference type="EMBL" id="SOE88864.1"/>
    </source>
</evidence>
<gene>
    <name evidence="3" type="ORF">SAMN05446927_7490</name>
</gene>